<dbReference type="InterPro" id="IPR026838">
    <property type="entry name" value="YheC/D"/>
</dbReference>
<reference evidence="2" key="1">
    <citation type="submission" date="2016-10" db="EMBL/GenBank/DDBJ databases">
        <authorList>
            <person name="Varghese N."/>
            <person name="Submissions S."/>
        </authorList>
    </citation>
    <scope>NUCLEOTIDE SEQUENCE [LARGE SCALE GENOMIC DNA]</scope>
    <source>
        <strain evidence="2">DSM 45789</strain>
    </source>
</reference>
<dbReference type="Gene3D" id="3.30.470.20">
    <property type="entry name" value="ATP-grasp fold, B domain"/>
    <property type="match status" value="1"/>
</dbReference>
<dbReference type="Proteomes" id="UP000198660">
    <property type="component" value="Unassembled WGS sequence"/>
</dbReference>
<proteinExistence type="predicted"/>
<dbReference type="EMBL" id="FPAA01000006">
    <property type="protein sequence ID" value="SFS70720.1"/>
    <property type="molecule type" value="Genomic_DNA"/>
</dbReference>
<dbReference type="SUPFAM" id="SSF56059">
    <property type="entry name" value="Glutathione synthetase ATP-binding domain-like"/>
    <property type="match status" value="1"/>
</dbReference>
<name>A0A1I6S1H2_9BACL</name>
<evidence type="ECO:0000313" key="2">
    <source>
        <dbReference type="Proteomes" id="UP000198660"/>
    </source>
</evidence>
<organism evidence="1 2">
    <name type="scientific">Marininema halotolerans</name>
    <dbReference type="NCBI Taxonomy" id="1155944"/>
    <lineage>
        <taxon>Bacteria</taxon>
        <taxon>Bacillati</taxon>
        <taxon>Bacillota</taxon>
        <taxon>Bacilli</taxon>
        <taxon>Bacillales</taxon>
        <taxon>Thermoactinomycetaceae</taxon>
        <taxon>Marininema</taxon>
    </lineage>
</organism>
<dbReference type="Pfam" id="PF14398">
    <property type="entry name" value="ATPgrasp_YheCD"/>
    <property type="match status" value="1"/>
</dbReference>
<keyword evidence="2" id="KW-1185">Reference proteome</keyword>
<gene>
    <name evidence="1" type="ORF">SAMN05444972_10680</name>
</gene>
<protein>
    <submittedName>
        <fullName evidence="1">YheC/D like ATP-grasp</fullName>
    </submittedName>
</protein>
<dbReference type="RefSeq" id="WP_176391997.1">
    <property type="nucleotide sequence ID" value="NZ_FPAA01000006.1"/>
</dbReference>
<dbReference type="AlphaFoldDB" id="A0A1I6S1H2"/>
<accession>A0A1I6S1H2</accession>
<sequence>MSSILCQIHPVSVSNPSQTIVVSRSLFREWNCRTRQTIQISVGNKSMNVRVIEGKSEDATILLPRPISRQLCIPHFGEVRATYNNRELRIGPVLAILTTGASNSPASPFGDRSNLFRHFLTAGQDNKPFFYVFTPNMVNWRQRTVQGWFIRKDESGQNRWFRHIAPLPDVIYERVPNRRAEALPHVEECRLRLQTLGNCKMFNQGFFNKWSVHEKLFTHELVSENIPETVHDLDEHSIRDLIERHKMVYLKPTGGSLGLGILRITRDPKNGYYCRFRNNEKNILRHYNSLEALLVNHFGPELAPLRRYLVQQGIRLVKYKDRPVDFRVHLHKDKTGQWKVIGIGAKVAGAGCVTTHGRTGGSIIAVSELLSLAFPGQETEIEEKIAETSIRIALAMESTMPGPLGELGLDIGVDHHHKVWLFEVNSKPGRHIFHHPTLHQAGQKSARCITEYGLKLAQFI</sequence>
<evidence type="ECO:0000313" key="1">
    <source>
        <dbReference type="EMBL" id="SFS70720.1"/>
    </source>
</evidence>